<protein>
    <recommendedName>
        <fullName evidence="4">Guided entry of tail-anchored proteins factor 1</fullName>
    </recommendedName>
</protein>
<feature type="coiled-coil region" evidence="1">
    <location>
        <begin position="37"/>
        <end position="93"/>
    </location>
</feature>
<dbReference type="EMBL" id="JAMWBK010000010">
    <property type="protein sequence ID" value="KAJ8901661.1"/>
    <property type="molecule type" value="Genomic_DNA"/>
</dbReference>
<keyword evidence="1" id="KW-0175">Coiled coil</keyword>
<sequence length="176" mass="20165">MARMEMILLGCIGVYGSGIAAELVRRKRSGERLFGVHGEHDAQIEEWTKKKEELKVEMEKVNSPSTFVQYAKLQRQAQKYENDIEELKSAESKRKKTTKSKILHWTTRLMLLMYIAVFMTAKKTAMDFDCSLVYPLGKLPLVFRGSSDYICGLSEYSWLVLCGGVLNYITTICFDL</sequence>
<evidence type="ECO:0000256" key="1">
    <source>
        <dbReference type="SAM" id="Coils"/>
    </source>
</evidence>
<keyword evidence="3" id="KW-1185">Reference proteome</keyword>
<proteinExistence type="predicted"/>
<accession>A0AAV8UM04</accession>
<name>A0AAV8UM04_9RHOD</name>
<comment type="caution">
    <text evidence="2">The sequence shown here is derived from an EMBL/GenBank/DDBJ whole genome shotgun (WGS) entry which is preliminary data.</text>
</comment>
<organism evidence="2 3">
    <name type="scientific">Rhodosorus marinus</name>
    <dbReference type="NCBI Taxonomy" id="101924"/>
    <lineage>
        <taxon>Eukaryota</taxon>
        <taxon>Rhodophyta</taxon>
        <taxon>Stylonematophyceae</taxon>
        <taxon>Stylonematales</taxon>
        <taxon>Stylonemataceae</taxon>
        <taxon>Rhodosorus</taxon>
    </lineage>
</organism>
<reference evidence="2 3" key="1">
    <citation type="journal article" date="2023" name="Nat. Commun.">
        <title>Origin of minicircular mitochondrial genomes in red algae.</title>
        <authorList>
            <person name="Lee Y."/>
            <person name="Cho C.H."/>
            <person name="Lee Y.M."/>
            <person name="Park S.I."/>
            <person name="Yang J.H."/>
            <person name="West J.A."/>
            <person name="Bhattacharya D."/>
            <person name="Yoon H.S."/>
        </authorList>
    </citation>
    <scope>NUCLEOTIDE SEQUENCE [LARGE SCALE GENOMIC DNA]</scope>
    <source>
        <strain evidence="2 3">CCMP1338</strain>
        <tissue evidence="2">Whole cell</tissue>
    </source>
</reference>
<evidence type="ECO:0000313" key="2">
    <source>
        <dbReference type="EMBL" id="KAJ8901661.1"/>
    </source>
</evidence>
<evidence type="ECO:0000313" key="3">
    <source>
        <dbReference type="Proteomes" id="UP001157974"/>
    </source>
</evidence>
<gene>
    <name evidence="2" type="ORF">NDN08_003867</name>
</gene>
<dbReference type="AlphaFoldDB" id="A0AAV8UM04"/>
<dbReference type="GO" id="GO:0071816">
    <property type="term" value="P:tail-anchored membrane protein insertion into ER membrane"/>
    <property type="evidence" value="ECO:0007669"/>
    <property type="project" value="InterPro"/>
</dbReference>
<dbReference type="Proteomes" id="UP001157974">
    <property type="component" value="Unassembled WGS sequence"/>
</dbReference>
<dbReference type="Pfam" id="PF04420">
    <property type="entry name" value="CHD5"/>
    <property type="match status" value="1"/>
</dbReference>
<evidence type="ECO:0008006" key="4">
    <source>
        <dbReference type="Google" id="ProtNLM"/>
    </source>
</evidence>
<dbReference type="InterPro" id="IPR028945">
    <property type="entry name" value="Get1"/>
</dbReference>